<protein>
    <submittedName>
        <fullName evidence="3">Copper resistance protein B</fullName>
    </submittedName>
</protein>
<dbReference type="GO" id="GO:0005507">
    <property type="term" value="F:copper ion binding"/>
    <property type="evidence" value="ECO:0007669"/>
    <property type="project" value="InterPro"/>
</dbReference>
<dbReference type="Proteomes" id="UP000242857">
    <property type="component" value="Unassembled WGS sequence"/>
</dbReference>
<evidence type="ECO:0000256" key="1">
    <source>
        <dbReference type="SAM" id="MobiDB-lite"/>
    </source>
</evidence>
<gene>
    <name evidence="3" type="ORF">SAMN02745204_02157</name>
</gene>
<feature type="chain" id="PRO_5012273939" evidence="2">
    <location>
        <begin position="31"/>
        <end position="314"/>
    </location>
</feature>
<feature type="signal peptide" evidence="2">
    <location>
        <begin position="1"/>
        <end position="30"/>
    </location>
</feature>
<feature type="region of interest" description="Disordered" evidence="1">
    <location>
        <begin position="34"/>
        <end position="78"/>
    </location>
</feature>
<proteinExistence type="predicted"/>
<reference evidence="4" key="1">
    <citation type="submission" date="2016-11" db="EMBL/GenBank/DDBJ databases">
        <authorList>
            <person name="Varghese N."/>
            <person name="Submissions S."/>
        </authorList>
    </citation>
    <scope>NUCLEOTIDE SEQUENCE [LARGE SCALE GENOMIC DNA]</scope>
    <source>
        <strain evidence="4">DSM 14834</strain>
    </source>
</reference>
<sequence length="314" mass="33992">MKLIPSRFAMKPCSLFTAALVLLGAAPVWAQTPTEGGAHAAHSGAAAAPTRAPSSANATMDHGSMRMQGGAAPADARDPHAYANGLTLESGPYAFPGPRQLRLSDEHAFGSVLLDRLERVYTKDGNATAYDAQAWFGGTYDRLVLKAEGDVAKGKLEEARTEVLWGHAIASYWDTQLGVRLDSGAGPDRTWLAVGIQGLAPYWFNVDATAYVGSSGRTALRLSGEYELLLTQRLILQPRMEANLYGRRDEARGLGSGLSDAAAGLRLRYEFSRQFAPYVGVEWAGKFGQTADFARTEGQRARETRYVAGLRFWF</sequence>
<dbReference type="GO" id="GO:0006878">
    <property type="term" value="P:intracellular copper ion homeostasis"/>
    <property type="evidence" value="ECO:0007669"/>
    <property type="project" value="InterPro"/>
</dbReference>
<keyword evidence="2" id="KW-0732">Signal</keyword>
<evidence type="ECO:0000313" key="3">
    <source>
        <dbReference type="EMBL" id="SHF27157.1"/>
    </source>
</evidence>
<name>A0A1M5AAP7_9GAMM</name>
<dbReference type="EMBL" id="FQUK01000050">
    <property type="protein sequence ID" value="SHF27157.1"/>
    <property type="molecule type" value="Genomic_DNA"/>
</dbReference>
<evidence type="ECO:0000256" key="2">
    <source>
        <dbReference type="SAM" id="SignalP"/>
    </source>
</evidence>
<dbReference type="InterPro" id="IPR007939">
    <property type="entry name" value="Cu-R_B_prcur"/>
</dbReference>
<dbReference type="AlphaFoldDB" id="A0A1M5AAP7"/>
<feature type="compositionally biased region" description="Low complexity" evidence="1">
    <location>
        <begin position="36"/>
        <end position="59"/>
    </location>
</feature>
<dbReference type="GO" id="GO:0009279">
    <property type="term" value="C:cell outer membrane"/>
    <property type="evidence" value="ECO:0007669"/>
    <property type="project" value="InterPro"/>
</dbReference>
<evidence type="ECO:0000313" key="4">
    <source>
        <dbReference type="Proteomes" id="UP000242857"/>
    </source>
</evidence>
<organism evidence="3 4">
    <name type="scientific">Thermomonas hydrothermalis</name>
    <dbReference type="NCBI Taxonomy" id="213588"/>
    <lineage>
        <taxon>Bacteria</taxon>
        <taxon>Pseudomonadati</taxon>
        <taxon>Pseudomonadota</taxon>
        <taxon>Gammaproteobacteria</taxon>
        <taxon>Lysobacterales</taxon>
        <taxon>Lysobacteraceae</taxon>
        <taxon>Thermomonas</taxon>
    </lineage>
</organism>
<keyword evidence="4" id="KW-1185">Reference proteome</keyword>
<accession>A0A1M5AAP7</accession>
<dbReference type="RefSeq" id="WP_143148922.1">
    <property type="nucleotide sequence ID" value="NZ_FQUK01000050.1"/>
</dbReference>
<dbReference type="STRING" id="213588.SAMN02745204_02157"/>
<dbReference type="OrthoDB" id="9778934at2"/>
<dbReference type="Pfam" id="PF05275">
    <property type="entry name" value="CopB"/>
    <property type="match status" value="1"/>
</dbReference>